<protein>
    <submittedName>
        <fullName evidence="1">Uncharacterized protein</fullName>
    </submittedName>
</protein>
<dbReference type="PATRIC" id="fig|1339315.3.peg.4107"/>
<name>A0A015UFN2_BACFG</name>
<proteinExistence type="predicted"/>
<evidence type="ECO:0000313" key="1">
    <source>
        <dbReference type="EMBL" id="EXY72768.1"/>
    </source>
</evidence>
<accession>A0A015UFN2</accession>
<evidence type="ECO:0000313" key="2">
    <source>
        <dbReference type="Proteomes" id="UP000020529"/>
    </source>
</evidence>
<organism evidence="1 2">
    <name type="scientific">Bacteroides fragilis str. 3988T(B)14</name>
    <dbReference type="NCBI Taxonomy" id="1339315"/>
    <lineage>
        <taxon>Bacteria</taxon>
        <taxon>Pseudomonadati</taxon>
        <taxon>Bacteroidota</taxon>
        <taxon>Bacteroidia</taxon>
        <taxon>Bacteroidales</taxon>
        <taxon>Bacteroidaceae</taxon>
        <taxon>Bacteroides</taxon>
    </lineage>
</organism>
<reference evidence="1 2" key="1">
    <citation type="submission" date="2014-02" db="EMBL/GenBank/DDBJ databases">
        <authorList>
            <person name="Sears C."/>
            <person name="Carroll K."/>
            <person name="Sack B.R."/>
            <person name="Qadri F."/>
            <person name="Myers L.L."/>
            <person name="Chung G.-T."/>
            <person name="Escheverria P."/>
            <person name="Fraser C.M."/>
            <person name="Sadzewicz L."/>
            <person name="Shefchek K.A."/>
            <person name="Tallon L."/>
            <person name="Das S.P."/>
            <person name="Daugherty S."/>
            <person name="Mongodin E.F."/>
        </authorList>
    </citation>
    <scope>NUCLEOTIDE SEQUENCE [LARGE SCALE GENOMIC DNA]</scope>
    <source>
        <strain evidence="2">3988T(B)14</strain>
    </source>
</reference>
<comment type="caution">
    <text evidence="1">The sequence shown here is derived from an EMBL/GenBank/DDBJ whole genome shotgun (WGS) entry which is preliminary data.</text>
</comment>
<gene>
    <name evidence="1" type="ORF">M124_3448</name>
</gene>
<sequence>MEKREEVDRFRVKYTRMEIILTSDFLLIHCCFKVCAK</sequence>
<dbReference type="Proteomes" id="UP000020529">
    <property type="component" value="Unassembled WGS sequence"/>
</dbReference>
<dbReference type="AlphaFoldDB" id="A0A015UFN2"/>
<dbReference type="EMBL" id="JGCY01000392">
    <property type="protein sequence ID" value="EXY72768.1"/>
    <property type="molecule type" value="Genomic_DNA"/>
</dbReference>